<dbReference type="GO" id="GO:0007005">
    <property type="term" value="P:mitochondrion organization"/>
    <property type="evidence" value="ECO:0007669"/>
    <property type="project" value="TreeGrafter"/>
</dbReference>
<accession>A0A0P1MA61</accession>
<dbReference type="AlphaFoldDB" id="A0A0P1MDS6"/>
<evidence type="ECO:0000256" key="2">
    <source>
        <dbReference type="ARBA" id="ARBA00023136"/>
    </source>
</evidence>
<feature type="transmembrane region" description="Helical" evidence="3">
    <location>
        <begin position="28"/>
        <end position="50"/>
    </location>
</feature>
<dbReference type="EMBL" id="CZVI01000002">
    <property type="protein sequence ID" value="CUS79556.1"/>
    <property type="molecule type" value="Genomic_DNA"/>
</dbReference>
<reference evidence="6 7" key="1">
    <citation type="submission" date="2015-11" db="EMBL/GenBank/DDBJ databases">
        <authorList>
            <person name="Zhang Y."/>
            <person name="Guo Z."/>
        </authorList>
    </citation>
    <scope>NUCLEOTIDE SEQUENCE [LARGE SCALE GENOMIC DNA]</scope>
    <source>
        <strain evidence="6">JGI-4</strain>
    </source>
</reference>
<accession>A0A0P1P8H3</accession>
<accession>A0A0P1L9N5</accession>
<sequence length="283" mass="31246">MTPIIIALIVAAGISIYGSITGRTKQTIPISIAVLIIGLLFASVVTIPAGHVGVLTLFGKVDPEELPEGLHLINPLKSLHTMSIRTQEIFEHAEVPSKEGLSVGLEVSLLYHIEPTMASDIYRTLGENYDAVLIVPMLRAAIRNVTVYHEAKELYTSGREVIAGQIFAELDKALRARGIIVEAVLLRKIVLPEQVQQAINNKLAAEQEAERMKFVILREEQEAKRKRIEAQGIADFQNIVRQGIDERLLKWKALETVNELAKSPNTKFIILGDKSGLPIIVQP</sequence>
<protein>
    <submittedName>
        <fullName evidence="6">Regulator of protease activity HflC, stomatin/prohibitin superfamily</fullName>
    </submittedName>
</protein>
<dbReference type="OrthoDB" id="9792660at2"/>
<evidence type="ECO:0000313" key="7">
    <source>
        <dbReference type="Proteomes" id="UP000182011"/>
    </source>
</evidence>
<keyword evidence="3" id="KW-1133">Transmembrane helix</keyword>
<gene>
    <name evidence="6" type="ORF">JGI4_00897</name>
    <name evidence="5" type="ORF">JGI8_00332</name>
</gene>
<evidence type="ECO:0000256" key="3">
    <source>
        <dbReference type="SAM" id="Phobius"/>
    </source>
</evidence>
<accession>A0A0S4N136</accession>
<dbReference type="PRINTS" id="PR00679">
    <property type="entry name" value="PROHIBITIN"/>
</dbReference>
<comment type="subcellular location">
    <subcellularLocation>
        <location evidence="1">Membrane</location>
        <topology evidence="1">Single-pass membrane protein</topology>
    </subcellularLocation>
</comment>
<reference evidence="5 8" key="2">
    <citation type="submission" date="2015-11" db="EMBL/GenBank/DDBJ databases">
        <authorList>
            <person name="Varghese N."/>
        </authorList>
    </citation>
    <scope>NUCLEOTIDE SEQUENCE [LARGE SCALE GENOMIC DNA]</scope>
    <source>
        <strain evidence="5 8">JGI-8</strain>
    </source>
</reference>
<dbReference type="InterPro" id="IPR001107">
    <property type="entry name" value="Band_7"/>
</dbReference>
<dbReference type="Gene3D" id="3.30.479.30">
    <property type="entry name" value="Band 7 domain"/>
    <property type="match status" value="1"/>
</dbReference>
<dbReference type="Pfam" id="PF01145">
    <property type="entry name" value="Band_7"/>
    <property type="match status" value="1"/>
</dbReference>
<dbReference type="PANTHER" id="PTHR23222">
    <property type="entry name" value="PROHIBITIN"/>
    <property type="match status" value="1"/>
</dbReference>
<dbReference type="InterPro" id="IPR036013">
    <property type="entry name" value="Band_7/SPFH_dom_sf"/>
</dbReference>
<proteinExistence type="predicted"/>
<evidence type="ECO:0000313" key="6">
    <source>
        <dbReference type="EMBL" id="CUU03967.1"/>
    </source>
</evidence>
<keyword evidence="6" id="KW-0378">Hydrolase</keyword>
<evidence type="ECO:0000259" key="4">
    <source>
        <dbReference type="SMART" id="SM00244"/>
    </source>
</evidence>
<dbReference type="InterPro" id="IPR000163">
    <property type="entry name" value="Prohibitin"/>
</dbReference>
<keyword evidence="6" id="KW-0645">Protease</keyword>
<accession>A0A0P1MDS6</accession>
<evidence type="ECO:0000313" key="8">
    <source>
        <dbReference type="Proteomes" id="UP000182200"/>
    </source>
</evidence>
<keyword evidence="8" id="KW-1185">Reference proteome</keyword>
<dbReference type="STRING" id="1633631.GCA_001442925_00896"/>
<dbReference type="SMART" id="SM00244">
    <property type="entry name" value="PHB"/>
    <property type="match status" value="1"/>
</dbReference>
<evidence type="ECO:0000313" key="5">
    <source>
        <dbReference type="EMBL" id="CUS79556.1"/>
    </source>
</evidence>
<keyword evidence="2 3" id="KW-0472">Membrane</keyword>
<accession>A0A0P1LDP7</accession>
<name>A0A0P1MDS6_9BACT</name>
<organism evidence="6 7">
    <name type="scientific">Candidatus Kryptonium thompsonii</name>
    <dbReference type="NCBI Taxonomy" id="1633631"/>
    <lineage>
        <taxon>Bacteria</taxon>
        <taxon>Pseudomonadati</taxon>
        <taxon>Candidatus Kryptoniota</taxon>
        <taxon>Candidatus Kryptonium</taxon>
    </lineage>
</organism>
<dbReference type="GO" id="GO:0008233">
    <property type="term" value="F:peptidase activity"/>
    <property type="evidence" value="ECO:0007669"/>
    <property type="project" value="UniProtKB-KW"/>
</dbReference>
<dbReference type="SUPFAM" id="SSF117892">
    <property type="entry name" value="Band 7/SPFH domain"/>
    <property type="match status" value="1"/>
</dbReference>
<keyword evidence="3" id="KW-0812">Transmembrane</keyword>
<accession>A0A0P1L8W1</accession>
<dbReference type="PANTHER" id="PTHR23222:SF1">
    <property type="entry name" value="PROHIBITIN-2"/>
    <property type="match status" value="1"/>
</dbReference>
<accession>A0A0P1M420</accession>
<accession>A0A0P1M4U1</accession>
<evidence type="ECO:0000256" key="1">
    <source>
        <dbReference type="ARBA" id="ARBA00004167"/>
    </source>
</evidence>
<feature type="domain" description="Band 7" evidence="4">
    <location>
        <begin position="42"/>
        <end position="203"/>
    </location>
</feature>
<dbReference type="GO" id="GO:0006508">
    <property type="term" value="P:proteolysis"/>
    <property type="evidence" value="ECO:0007669"/>
    <property type="project" value="UniProtKB-KW"/>
</dbReference>
<dbReference type="CDD" id="cd03401">
    <property type="entry name" value="SPFH_prohibitin"/>
    <property type="match status" value="1"/>
</dbReference>
<dbReference type="Proteomes" id="UP000182200">
    <property type="component" value="Unassembled WGS sequence"/>
</dbReference>
<dbReference type="GO" id="GO:0016020">
    <property type="term" value="C:membrane"/>
    <property type="evidence" value="ECO:0007669"/>
    <property type="project" value="UniProtKB-SubCell"/>
</dbReference>
<dbReference type="RefSeq" id="WP_075426702.1">
    <property type="nucleotide sequence ID" value="NZ_CZVI01000002.1"/>
</dbReference>
<dbReference type="EMBL" id="FAOP01000004">
    <property type="protein sequence ID" value="CUU03967.1"/>
    <property type="molecule type" value="Genomic_DNA"/>
</dbReference>
<dbReference type="Proteomes" id="UP000182011">
    <property type="component" value="Unassembled WGS sequence"/>
</dbReference>